<keyword evidence="2" id="KW-1133">Transmembrane helix</keyword>
<feature type="transmembrane region" description="Helical" evidence="2">
    <location>
        <begin position="20"/>
        <end position="42"/>
    </location>
</feature>
<dbReference type="Gene3D" id="2.30.42.10">
    <property type="match status" value="1"/>
</dbReference>
<organism evidence="4 5">
    <name type="scientific">Candidatus Buchananbacteria bacterium RIFCSPHIGHO2_02_FULL_56_16</name>
    <dbReference type="NCBI Taxonomy" id="1797542"/>
    <lineage>
        <taxon>Bacteria</taxon>
        <taxon>Candidatus Buchananiibacteriota</taxon>
    </lineage>
</organism>
<dbReference type="InterPro" id="IPR001478">
    <property type="entry name" value="PDZ"/>
</dbReference>
<sequence length="387" mass="42358">MVFKFFNHKNQTRRIISEVVILSVVFGFAAGIVGQLVADVYLDPWRLYNVERPDADTQPVVPELRWTKRFLGIEQDFQVEQALRQNSSTVVGLYRLKRGADVLTKLYQPSELLGNGMLLTSDGWIVTHQAALGNLKAEQLAVVYRNQAFGVLSAVTDKMTGVVFIKIAQNNLPVIILGDSDENMTGQLAVTRNALGEAAVPLIQKPDFQLITASADFVRSSEAYADRVLLDGDLLASYVGAPLLNLAGEVTGVINAVDREQQRATAVPLNQFRGIMLNLLKNQAIQRIYLGVEYLDFSQAPGLDQAITRGLQQGALVYRTPLRQSPAADAGIKANDIIVSVDGQAVDVSNDLTKLIQQYQPGDVATITLLRDGTQLEVEVTLALLPE</sequence>
<dbReference type="Gene3D" id="2.40.10.120">
    <property type="match status" value="1"/>
</dbReference>
<proteinExistence type="inferred from homology"/>
<dbReference type="InterPro" id="IPR036034">
    <property type="entry name" value="PDZ_sf"/>
</dbReference>
<comment type="caution">
    <text evidence="4">The sequence shown here is derived from an EMBL/GenBank/DDBJ whole genome shotgun (WGS) entry which is preliminary data.</text>
</comment>
<dbReference type="STRING" id="1797542.A3J59_02550"/>
<dbReference type="EMBL" id="MHIL01000020">
    <property type="protein sequence ID" value="OGY51324.1"/>
    <property type="molecule type" value="Genomic_DNA"/>
</dbReference>
<reference evidence="4 5" key="1">
    <citation type="journal article" date="2016" name="Nat. Commun.">
        <title>Thousands of microbial genomes shed light on interconnected biogeochemical processes in an aquifer system.</title>
        <authorList>
            <person name="Anantharaman K."/>
            <person name="Brown C.T."/>
            <person name="Hug L.A."/>
            <person name="Sharon I."/>
            <person name="Castelle C.J."/>
            <person name="Probst A.J."/>
            <person name="Thomas B.C."/>
            <person name="Singh A."/>
            <person name="Wilkins M.J."/>
            <person name="Karaoz U."/>
            <person name="Brodie E.L."/>
            <person name="Williams K.H."/>
            <person name="Hubbard S.S."/>
            <person name="Banfield J.F."/>
        </authorList>
    </citation>
    <scope>NUCLEOTIDE SEQUENCE [LARGE SCALE GENOMIC DNA]</scope>
</reference>
<dbReference type="Pfam" id="PF13180">
    <property type="entry name" value="PDZ_2"/>
    <property type="match status" value="1"/>
</dbReference>
<evidence type="ECO:0000313" key="5">
    <source>
        <dbReference type="Proteomes" id="UP000177310"/>
    </source>
</evidence>
<evidence type="ECO:0000256" key="1">
    <source>
        <dbReference type="ARBA" id="ARBA00010541"/>
    </source>
</evidence>
<protein>
    <recommendedName>
        <fullName evidence="3">PDZ domain-containing protein</fullName>
    </recommendedName>
</protein>
<dbReference type="SUPFAM" id="SSF50494">
    <property type="entry name" value="Trypsin-like serine proteases"/>
    <property type="match status" value="1"/>
</dbReference>
<keyword evidence="2" id="KW-0812">Transmembrane</keyword>
<gene>
    <name evidence="4" type="ORF">A3J59_02550</name>
</gene>
<evidence type="ECO:0000259" key="3">
    <source>
        <dbReference type="SMART" id="SM00228"/>
    </source>
</evidence>
<dbReference type="SMART" id="SM00228">
    <property type="entry name" value="PDZ"/>
    <property type="match status" value="1"/>
</dbReference>
<name>A0A1G1YGF8_9BACT</name>
<accession>A0A1G1YGF8</accession>
<dbReference type="Proteomes" id="UP000177310">
    <property type="component" value="Unassembled WGS sequence"/>
</dbReference>
<dbReference type="AlphaFoldDB" id="A0A1G1YGF8"/>
<evidence type="ECO:0000256" key="2">
    <source>
        <dbReference type="SAM" id="Phobius"/>
    </source>
</evidence>
<dbReference type="CDD" id="cd06779">
    <property type="entry name" value="cpPDZ_Deg_HtrA-like"/>
    <property type="match status" value="1"/>
</dbReference>
<evidence type="ECO:0000313" key="4">
    <source>
        <dbReference type="EMBL" id="OGY51324.1"/>
    </source>
</evidence>
<keyword evidence="2" id="KW-0472">Membrane</keyword>
<dbReference type="PANTHER" id="PTHR22939">
    <property type="entry name" value="SERINE PROTEASE FAMILY S1C HTRA-RELATED"/>
    <property type="match status" value="1"/>
</dbReference>
<dbReference type="InterPro" id="IPR009003">
    <property type="entry name" value="Peptidase_S1_PA"/>
</dbReference>
<comment type="similarity">
    <text evidence="1">Belongs to the peptidase S1C family.</text>
</comment>
<dbReference type="SUPFAM" id="SSF50156">
    <property type="entry name" value="PDZ domain-like"/>
    <property type="match status" value="1"/>
</dbReference>
<dbReference type="PANTHER" id="PTHR22939:SF129">
    <property type="entry name" value="SERINE PROTEASE HTRA2, MITOCHONDRIAL"/>
    <property type="match status" value="1"/>
</dbReference>
<feature type="domain" description="PDZ" evidence="3">
    <location>
        <begin position="293"/>
        <end position="373"/>
    </location>
</feature>